<keyword evidence="4" id="KW-0677">Repeat</keyword>
<evidence type="ECO:0000256" key="6">
    <source>
        <dbReference type="ARBA" id="ARBA00023125"/>
    </source>
</evidence>
<organism evidence="10 11">
    <name type="scientific">Gloeophyllum trabeum (strain ATCC 11539 / FP-39264 / Madison 617)</name>
    <name type="common">Brown rot fungus</name>
    <dbReference type="NCBI Taxonomy" id="670483"/>
    <lineage>
        <taxon>Eukaryota</taxon>
        <taxon>Fungi</taxon>
        <taxon>Dikarya</taxon>
        <taxon>Basidiomycota</taxon>
        <taxon>Agaricomycotina</taxon>
        <taxon>Agaricomycetes</taxon>
        <taxon>Gloeophyllales</taxon>
        <taxon>Gloeophyllaceae</taxon>
        <taxon>Gloeophyllum</taxon>
    </lineage>
</organism>
<evidence type="ECO:0000256" key="7">
    <source>
        <dbReference type="PROSITE-ProRule" id="PRU00221"/>
    </source>
</evidence>
<evidence type="ECO:0000256" key="3">
    <source>
        <dbReference type="ARBA" id="ARBA00022574"/>
    </source>
</evidence>
<dbReference type="STRING" id="670483.S7QFV0"/>
<comment type="similarity">
    <text evidence="1 8">Belongs to the WD repeat DDB2/WDR76 family.</text>
</comment>
<dbReference type="SUPFAM" id="SSF50978">
    <property type="entry name" value="WD40 repeat-like"/>
    <property type="match status" value="1"/>
</dbReference>
<evidence type="ECO:0000256" key="1">
    <source>
        <dbReference type="ARBA" id="ARBA00005434"/>
    </source>
</evidence>
<dbReference type="Proteomes" id="UP000030669">
    <property type="component" value="Unassembled WGS sequence"/>
</dbReference>
<dbReference type="PANTHER" id="PTHR14773">
    <property type="entry name" value="WD REPEAT-CONTAINING PROTEIN 76"/>
    <property type="match status" value="1"/>
</dbReference>
<protein>
    <recommendedName>
        <fullName evidence="2 8">DNA damage-binding protein CMR1</fullName>
    </recommendedName>
</protein>
<dbReference type="PANTHER" id="PTHR14773:SF0">
    <property type="entry name" value="WD REPEAT-CONTAINING PROTEIN 76"/>
    <property type="match status" value="1"/>
</dbReference>
<feature type="repeat" description="WD" evidence="7">
    <location>
        <begin position="448"/>
        <end position="479"/>
    </location>
</feature>
<dbReference type="AlphaFoldDB" id="S7QFV0"/>
<dbReference type="Pfam" id="PF00400">
    <property type="entry name" value="WD40"/>
    <property type="match status" value="1"/>
</dbReference>
<dbReference type="eggNOG" id="KOG4328">
    <property type="taxonomic scope" value="Eukaryota"/>
</dbReference>
<feature type="region of interest" description="Disordered" evidence="9">
    <location>
        <begin position="37"/>
        <end position="123"/>
    </location>
</feature>
<evidence type="ECO:0000256" key="9">
    <source>
        <dbReference type="SAM" id="MobiDB-lite"/>
    </source>
</evidence>
<keyword evidence="3 7" id="KW-0853">WD repeat</keyword>
<dbReference type="EMBL" id="KB469298">
    <property type="protein sequence ID" value="EPQ58018.1"/>
    <property type="molecule type" value="Genomic_DNA"/>
</dbReference>
<keyword evidence="11" id="KW-1185">Reference proteome</keyword>
<evidence type="ECO:0000313" key="11">
    <source>
        <dbReference type="Proteomes" id="UP000030669"/>
    </source>
</evidence>
<dbReference type="GeneID" id="19299904"/>
<dbReference type="OMA" id="DPNTLYW"/>
<dbReference type="InterPro" id="IPR015943">
    <property type="entry name" value="WD40/YVTN_repeat-like_dom_sf"/>
</dbReference>
<dbReference type="KEGG" id="gtr:GLOTRDRAFT_114563"/>
<dbReference type="InterPro" id="IPR019775">
    <property type="entry name" value="WD40_repeat_CS"/>
</dbReference>
<dbReference type="RefSeq" id="XP_007863313.1">
    <property type="nucleotide sequence ID" value="XM_007865122.1"/>
</dbReference>
<name>S7QFV0_GLOTA</name>
<dbReference type="SMART" id="SM00320">
    <property type="entry name" value="WD40"/>
    <property type="match status" value="4"/>
</dbReference>
<dbReference type="HOGENOM" id="CLU_017019_1_0_1"/>
<keyword evidence="6 8" id="KW-0238">DNA-binding</keyword>
<evidence type="ECO:0000256" key="4">
    <source>
        <dbReference type="ARBA" id="ARBA00022737"/>
    </source>
</evidence>
<dbReference type="PROSITE" id="PS00678">
    <property type="entry name" value="WD_REPEATS_1"/>
    <property type="match status" value="1"/>
</dbReference>
<accession>S7QFV0</accession>
<dbReference type="GO" id="GO:2000001">
    <property type="term" value="P:regulation of DNA damage checkpoint"/>
    <property type="evidence" value="ECO:0007669"/>
    <property type="project" value="TreeGrafter"/>
</dbReference>
<feature type="compositionally biased region" description="Basic and acidic residues" evidence="9">
    <location>
        <begin position="88"/>
        <end position="123"/>
    </location>
</feature>
<dbReference type="PROSITE" id="PS50082">
    <property type="entry name" value="WD_REPEATS_2"/>
    <property type="match status" value="1"/>
</dbReference>
<feature type="compositionally biased region" description="Basic and acidic residues" evidence="9">
    <location>
        <begin position="414"/>
        <end position="424"/>
    </location>
</feature>
<dbReference type="GO" id="GO:0003677">
    <property type="term" value="F:DNA binding"/>
    <property type="evidence" value="ECO:0007669"/>
    <property type="project" value="UniProtKB-UniRule"/>
</dbReference>
<dbReference type="Gene3D" id="2.130.10.10">
    <property type="entry name" value="YVTN repeat-like/Quinoprotein amine dehydrogenase"/>
    <property type="match status" value="2"/>
</dbReference>
<dbReference type="InterPro" id="IPR001680">
    <property type="entry name" value="WD40_rpt"/>
</dbReference>
<evidence type="ECO:0000256" key="5">
    <source>
        <dbReference type="ARBA" id="ARBA00022763"/>
    </source>
</evidence>
<comment type="function">
    <text evidence="8">DNA-binding protein that binds to both single- and double-stranded DNA. Binds preferentially to UV-damaged DNA. May be involved in DNA-metabolic processes.</text>
</comment>
<dbReference type="InterPro" id="IPR036322">
    <property type="entry name" value="WD40_repeat_dom_sf"/>
</dbReference>
<evidence type="ECO:0000256" key="2">
    <source>
        <dbReference type="ARBA" id="ARBA00021132"/>
    </source>
</evidence>
<dbReference type="OrthoDB" id="9890280at2759"/>
<feature type="compositionally biased region" description="Low complexity" evidence="9">
    <location>
        <begin position="40"/>
        <end position="54"/>
    </location>
</feature>
<evidence type="ECO:0000313" key="10">
    <source>
        <dbReference type="EMBL" id="EPQ58018.1"/>
    </source>
</evidence>
<proteinExistence type="inferred from homology"/>
<keyword evidence="5 8" id="KW-0227">DNA damage</keyword>
<feature type="region of interest" description="Disordered" evidence="9">
    <location>
        <begin position="395"/>
        <end position="424"/>
    </location>
</feature>
<dbReference type="GO" id="GO:0006974">
    <property type="term" value="P:DNA damage response"/>
    <property type="evidence" value="ECO:0007669"/>
    <property type="project" value="UniProtKB-KW"/>
</dbReference>
<sequence>MPKTAYELEREANIAKNRAILEELDLKGAVAQLGLPSKGAQAKRAAAAAKPVQPAKKRKREEKDEAPAPRRQSTRLRRAGAADPNETPAERKIREKLEEERRMKEEEERLEAEEKAREARKPRHQDLDLETLMEGEQPEDVAALKSTLAEVCKTSHAKRTAEQDAFVFDDDEKEEVGLAALRKRMQKLKVVARAKVTQDRVYSAVYHPEVSKDIILFGDKHGQLGLWDARAAPDEVAGEDEEVSATANGEDGKYWRMQAHWPVTSKSSISTVKLDPIDSNNVFTSAYDCTIRKLDLTTGVSREIHSTEDVLISSIDLPPAGHEMWISDALGGISHLDLREHPSKARWYGLSDQKIGCVSINPVNPQYLLTASNSRALRLWDARKLQTFSGVAEGALLTPPPSSPVPASRIRGATTDDRAGPEEHGAEEVEQFLKSKRGKGCLRAEWVHGKSVSSAYWDPRGRSIVSTSYDDTLRLWDIRPAAFDKGTTLPSFRPFSQIRHNCQTGKWLTILKAQWTPNPDVYPHFTIGNMDHSLDIFSCKGDVVAKLSDRQRISAVQAVTCSHPSIVERAASGNASGRCVLWALPDDSS</sequence>
<dbReference type="GO" id="GO:0005634">
    <property type="term" value="C:nucleus"/>
    <property type="evidence" value="ECO:0007669"/>
    <property type="project" value="TreeGrafter"/>
</dbReference>
<dbReference type="PROSITE" id="PS50294">
    <property type="entry name" value="WD_REPEATS_REGION"/>
    <property type="match status" value="1"/>
</dbReference>
<dbReference type="InterPro" id="IPR050853">
    <property type="entry name" value="WD_repeat_DNA-damage-binding"/>
</dbReference>
<gene>
    <name evidence="10" type="ORF">GLOTRDRAFT_114563</name>
</gene>
<reference evidence="10 11" key="1">
    <citation type="journal article" date="2012" name="Science">
        <title>The Paleozoic origin of enzymatic lignin decomposition reconstructed from 31 fungal genomes.</title>
        <authorList>
            <person name="Floudas D."/>
            <person name="Binder M."/>
            <person name="Riley R."/>
            <person name="Barry K."/>
            <person name="Blanchette R.A."/>
            <person name="Henrissat B."/>
            <person name="Martinez A.T."/>
            <person name="Otillar R."/>
            <person name="Spatafora J.W."/>
            <person name="Yadav J.S."/>
            <person name="Aerts A."/>
            <person name="Benoit I."/>
            <person name="Boyd A."/>
            <person name="Carlson A."/>
            <person name="Copeland A."/>
            <person name="Coutinho P.M."/>
            <person name="de Vries R.P."/>
            <person name="Ferreira P."/>
            <person name="Findley K."/>
            <person name="Foster B."/>
            <person name="Gaskell J."/>
            <person name="Glotzer D."/>
            <person name="Gorecki P."/>
            <person name="Heitman J."/>
            <person name="Hesse C."/>
            <person name="Hori C."/>
            <person name="Igarashi K."/>
            <person name="Jurgens J.A."/>
            <person name="Kallen N."/>
            <person name="Kersten P."/>
            <person name="Kohler A."/>
            <person name="Kuees U."/>
            <person name="Kumar T.K.A."/>
            <person name="Kuo A."/>
            <person name="LaButti K."/>
            <person name="Larrondo L.F."/>
            <person name="Lindquist E."/>
            <person name="Ling A."/>
            <person name="Lombard V."/>
            <person name="Lucas S."/>
            <person name="Lundell T."/>
            <person name="Martin R."/>
            <person name="McLaughlin D.J."/>
            <person name="Morgenstern I."/>
            <person name="Morin E."/>
            <person name="Murat C."/>
            <person name="Nagy L.G."/>
            <person name="Nolan M."/>
            <person name="Ohm R.A."/>
            <person name="Patyshakuliyeva A."/>
            <person name="Rokas A."/>
            <person name="Ruiz-Duenas F.J."/>
            <person name="Sabat G."/>
            <person name="Salamov A."/>
            <person name="Samejima M."/>
            <person name="Schmutz J."/>
            <person name="Slot J.C."/>
            <person name="St John F."/>
            <person name="Stenlid J."/>
            <person name="Sun H."/>
            <person name="Sun S."/>
            <person name="Syed K."/>
            <person name="Tsang A."/>
            <person name="Wiebenga A."/>
            <person name="Young D."/>
            <person name="Pisabarro A."/>
            <person name="Eastwood D.C."/>
            <person name="Martin F."/>
            <person name="Cullen D."/>
            <person name="Grigoriev I.V."/>
            <person name="Hibbett D.S."/>
        </authorList>
    </citation>
    <scope>NUCLEOTIDE SEQUENCE [LARGE SCALE GENOMIC DNA]</scope>
    <source>
        <strain evidence="10 11">ATCC 11539</strain>
    </source>
</reference>
<evidence type="ECO:0000256" key="8">
    <source>
        <dbReference type="RuleBase" id="RU365004"/>
    </source>
</evidence>